<organism evidence="2 3">
    <name type="scientific">Clunio marinus</name>
    <dbReference type="NCBI Taxonomy" id="568069"/>
    <lineage>
        <taxon>Eukaryota</taxon>
        <taxon>Metazoa</taxon>
        <taxon>Ecdysozoa</taxon>
        <taxon>Arthropoda</taxon>
        <taxon>Hexapoda</taxon>
        <taxon>Insecta</taxon>
        <taxon>Pterygota</taxon>
        <taxon>Neoptera</taxon>
        <taxon>Endopterygota</taxon>
        <taxon>Diptera</taxon>
        <taxon>Nematocera</taxon>
        <taxon>Chironomoidea</taxon>
        <taxon>Chironomidae</taxon>
        <taxon>Clunio</taxon>
    </lineage>
</organism>
<dbReference type="InterPro" id="IPR032675">
    <property type="entry name" value="LRR_dom_sf"/>
</dbReference>
<dbReference type="OrthoDB" id="624345at2759"/>
<evidence type="ECO:0000259" key="1">
    <source>
        <dbReference type="PROSITE" id="PS50097"/>
    </source>
</evidence>
<dbReference type="Proteomes" id="UP000183832">
    <property type="component" value="Unassembled WGS sequence"/>
</dbReference>
<dbReference type="AlphaFoldDB" id="A0A1J1IYJ0"/>
<gene>
    <name evidence="2" type="ORF">CLUMA_CG017310</name>
</gene>
<dbReference type="SUPFAM" id="SSF52058">
    <property type="entry name" value="L domain-like"/>
    <property type="match status" value="1"/>
</dbReference>
<sequence>MELVCKFKNFIEFGIGDKYTSIITFSSITEPNTSIRTINGNHLDGKSDKDVEAIRFENITVNYFPQGLNKIFPNLKAVIIHKCGLKSITQRDLVGLESIERLSCENNKITSLADNRFANMNKLIDISFKNNDLHSMSSELLKPLLNNDLEFVDFSGNRSIDAVYCDSSYTHILSRNNVDSIAKLMAMIDEKCDKSMKDEQTQTITQRTDLKTEGFKEHWTTGRFSDITIVTDTELFKAHKIVLAVQSSVFTSIFENKMKDRPSDEIQMKNINPEVVKIFLKFLYTDEIEKEENSNLLQLFSLAAKFKVENLMKIVEGMITDDLNDDNAIEIFELACRFNCDAMKTSAFKFIQSIFDEPLKDEQMSQPEVVRELVDAKRKIDLIVSKYKNLQIK</sequence>
<name>A0A1J1IYJ0_9DIPT</name>
<dbReference type="InterPro" id="IPR011333">
    <property type="entry name" value="SKP1/BTB/POZ_sf"/>
</dbReference>
<dbReference type="Gene3D" id="3.30.710.10">
    <property type="entry name" value="Potassium Channel Kv1.1, Chain A"/>
    <property type="match status" value="1"/>
</dbReference>
<accession>A0A1J1IYJ0</accession>
<reference evidence="2 3" key="1">
    <citation type="submission" date="2015-04" db="EMBL/GenBank/DDBJ databases">
        <authorList>
            <person name="Syromyatnikov M.Y."/>
            <person name="Popov V.N."/>
        </authorList>
    </citation>
    <scope>NUCLEOTIDE SEQUENCE [LARGE SCALE GENOMIC DNA]</scope>
</reference>
<dbReference type="STRING" id="568069.A0A1J1IYJ0"/>
<dbReference type="PANTHER" id="PTHR24413">
    <property type="entry name" value="SPECKLE-TYPE POZ PROTEIN"/>
    <property type="match status" value="1"/>
</dbReference>
<dbReference type="Gene3D" id="3.80.10.10">
    <property type="entry name" value="Ribonuclease Inhibitor"/>
    <property type="match status" value="1"/>
</dbReference>
<dbReference type="EMBL" id="CVRI01000062">
    <property type="protein sequence ID" value="CRL04214.1"/>
    <property type="molecule type" value="Genomic_DNA"/>
</dbReference>
<evidence type="ECO:0000313" key="3">
    <source>
        <dbReference type="Proteomes" id="UP000183832"/>
    </source>
</evidence>
<protein>
    <submittedName>
        <fullName evidence="2">CLUMA_CG017310, isoform A</fullName>
    </submittedName>
</protein>
<dbReference type="SMART" id="SM00225">
    <property type="entry name" value="BTB"/>
    <property type="match status" value="1"/>
</dbReference>
<dbReference type="PROSITE" id="PS50097">
    <property type="entry name" value="BTB"/>
    <property type="match status" value="1"/>
</dbReference>
<dbReference type="SUPFAM" id="SSF54695">
    <property type="entry name" value="POZ domain"/>
    <property type="match status" value="1"/>
</dbReference>
<keyword evidence="3" id="KW-1185">Reference proteome</keyword>
<dbReference type="CDD" id="cd14733">
    <property type="entry name" value="BACK"/>
    <property type="match status" value="1"/>
</dbReference>
<dbReference type="CDD" id="cd18186">
    <property type="entry name" value="BTB_POZ_ZBTB_KLHL-like"/>
    <property type="match status" value="1"/>
</dbReference>
<evidence type="ECO:0000313" key="2">
    <source>
        <dbReference type="EMBL" id="CRL04214.1"/>
    </source>
</evidence>
<proteinExistence type="predicted"/>
<feature type="domain" description="BTB" evidence="1">
    <location>
        <begin position="225"/>
        <end position="292"/>
    </location>
</feature>
<dbReference type="InterPro" id="IPR000210">
    <property type="entry name" value="BTB/POZ_dom"/>
</dbReference>
<dbReference type="Pfam" id="PF00651">
    <property type="entry name" value="BTB"/>
    <property type="match status" value="1"/>
</dbReference>